<organism evidence="2 3">
    <name type="scientific">Rotaria sordida</name>
    <dbReference type="NCBI Taxonomy" id="392033"/>
    <lineage>
        <taxon>Eukaryota</taxon>
        <taxon>Metazoa</taxon>
        <taxon>Spiralia</taxon>
        <taxon>Gnathifera</taxon>
        <taxon>Rotifera</taxon>
        <taxon>Eurotatoria</taxon>
        <taxon>Bdelloidea</taxon>
        <taxon>Philodinida</taxon>
        <taxon>Philodinidae</taxon>
        <taxon>Rotaria</taxon>
    </lineage>
</organism>
<name>A0A820G9Q7_9BILA</name>
<accession>A0A820G9Q7</accession>
<proteinExistence type="predicted"/>
<dbReference type="GO" id="GO:0005634">
    <property type="term" value="C:nucleus"/>
    <property type="evidence" value="ECO:0007669"/>
    <property type="project" value="TreeGrafter"/>
</dbReference>
<feature type="domain" description="Protein kinase" evidence="1">
    <location>
        <begin position="1"/>
        <end position="93"/>
    </location>
</feature>
<dbReference type="InterPro" id="IPR000719">
    <property type="entry name" value="Prot_kinase_dom"/>
</dbReference>
<evidence type="ECO:0000313" key="3">
    <source>
        <dbReference type="Proteomes" id="UP000663823"/>
    </source>
</evidence>
<feature type="non-terminal residue" evidence="2">
    <location>
        <position position="1"/>
    </location>
</feature>
<comment type="caution">
    <text evidence="2">The sequence shown here is derived from an EMBL/GenBank/DDBJ whole genome shotgun (WGS) entry which is preliminary data.</text>
</comment>
<dbReference type="GO" id="GO:0044773">
    <property type="term" value="P:mitotic DNA damage checkpoint signaling"/>
    <property type="evidence" value="ECO:0007669"/>
    <property type="project" value="TreeGrafter"/>
</dbReference>
<dbReference type="Gene3D" id="1.10.510.10">
    <property type="entry name" value="Transferase(Phosphotransferase) domain 1"/>
    <property type="match status" value="1"/>
</dbReference>
<protein>
    <recommendedName>
        <fullName evidence="1">Protein kinase domain-containing protein</fullName>
    </recommendedName>
</protein>
<dbReference type="SUPFAM" id="SSF56112">
    <property type="entry name" value="Protein kinase-like (PK-like)"/>
    <property type="match status" value="1"/>
</dbReference>
<dbReference type="GO" id="GO:0005524">
    <property type="term" value="F:ATP binding"/>
    <property type="evidence" value="ECO:0007669"/>
    <property type="project" value="InterPro"/>
</dbReference>
<dbReference type="Proteomes" id="UP000663823">
    <property type="component" value="Unassembled WGS sequence"/>
</dbReference>
<sequence>DLKPENILIAQDKRAKLSDFGMARVLATIQHNTSGSGTPKYTAPELLETSTKYGQEVDIYSLSLILYEMFSGKIAFENMNSHQLITAVYLNKK</sequence>
<dbReference type="Pfam" id="PF00069">
    <property type="entry name" value="Pkinase"/>
    <property type="match status" value="1"/>
</dbReference>
<dbReference type="PROSITE" id="PS50011">
    <property type="entry name" value="PROTEIN_KINASE_DOM"/>
    <property type="match status" value="1"/>
</dbReference>
<reference evidence="2" key="1">
    <citation type="submission" date="2021-02" db="EMBL/GenBank/DDBJ databases">
        <authorList>
            <person name="Nowell W R."/>
        </authorList>
    </citation>
    <scope>NUCLEOTIDE SEQUENCE</scope>
</reference>
<evidence type="ECO:0000313" key="2">
    <source>
        <dbReference type="EMBL" id="CAF4274574.1"/>
    </source>
</evidence>
<dbReference type="AlphaFoldDB" id="A0A820G9Q7"/>
<dbReference type="PANTHER" id="PTHR44167">
    <property type="entry name" value="OVARIAN-SPECIFIC SERINE/THREONINE-PROTEIN KINASE LOK-RELATED"/>
    <property type="match status" value="1"/>
</dbReference>
<evidence type="ECO:0000259" key="1">
    <source>
        <dbReference type="PROSITE" id="PS50011"/>
    </source>
</evidence>
<feature type="non-terminal residue" evidence="2">
    <location>
        <position position="93"/>
    </location>
</feature>
<dbReference type="GO" id="GO:0004674">
    <property type="term" value="F:protein serine/threonine kinase activity"/>
    <property type="evidence" value="ECO:0007669"/>
    <property type="project" value="TreeGrafter"/>
</dbReference>
<gene>
    <name evidence="2" type="ORF">OTI717_LOCUS41223</name>
</gene>
<dbReference type="EMBL" id="CAJOAX010038975">
    <property type="protein sequence ID" value="CAF4274574.1"/>
    <property type="molecule type" value="Genomic_DNA"/>
</dbReference>
<dbReference type="InterPro" id="IPR011009">
    <property type="entry name" value="Kinase-like_dom_sf"/>
</dbReference>
<dbReference type="PANTHER" id="PTHR44167:SF24">
    <property type="entry name" value="SERINE_THREONINE-PROTEIN KINASE CHK2"/>
    <property type="match status" value="1"/>
</dbReference>